<protein>
    <recommendedName>
        <fullName evidence="3">Phage major capsid protein</fullName>
    </recommendedName>
</protein>
<dbReference type="Pfam" id="PF20911">
    <property type="entry name" value="GP7"/>
    <property type="match status" value="1"/>
</dbReference>
<comment type="caution">
    <text evidence="1">The sequence shown here is derived from an EMBL/GenBank/DDBJ whole genome shotgun (WGS) entry which is preliminary data.</text>
</comment>
<sequence length="320" mass="34948">MAVLTLADYSASPKPLISGVADVLRDASKLMDILPFANVGALSVQVIREAGLPSVSWRRAGEDHGSSKGRVDLVQETAFSFGNYIDVDKMYVKNSNTLYDARSLWTKQAVKSMAFAFNDKFITGNPEVDPDAITGINYRIQKDHSANKIAGAGLDISPDAAALAANTQTFFDFLDQLLYDMPEGGSKYLITNKTLLMRYWSLARQAGVLSVTKDQLGRELYQYKNATFIDAGYKSDQTTQIIGNVENANGTTLTGGACTSIYGVTVGQEFLTGWQEYGLEVDDAGLLEDRVTYRTVIDWVIGLAVTHPRSLYQLHGIIAA</sequence>
<proteinExistence type="predicted"/>
<organism evidence="1 2">
    <name type="scientific">Candidatus Magasanikbacteria bacterium GW2011_GWE2_42_7</name>
    <dbReference type="NCBI Taxonomy" id="1619052"/>
    <lineage>
        <taxon>Bacteria</taxon>
        <taxon>Candidatus Magasanikiibacteriota</taxon>
    </lineage>
</organism>
<name>A0A0G1EB07_9BACT</name>
<dbReference type="EMBL" id="LCEK01000019">
    <property type="protein sequence ID" value="KKS71778.1"/>
    <property type="molecule type" value="Genomic_DNA"/>
</dbReference>
<evidence type="ECO:0000313" key="1">
    <source>
        <dbReference type="EMBL" id="KKS71778.1"/>
    </source>
</evidence>
<reference evidence="1 2" key="1">
    <citation type="journal article" date="2015" name="Nature">
        <title>rRNA introns, odd ribosomes, and small enigmatic genomes across a large radiation of phyla.</title>
        <authorList>
            <person name="Brown C.T."/>
            <person name="Hug L.A."/>
            <person name="Thomas B.C."/>
            <person name="Sharon I."/>
            <person name="Castelle C.J."/>
            <person name="Singh A."/>
            <person name="Wilkins M.J."/>
            <person name="Williams K.H."/>
            <person name="Banfield J.F."/>
        </authorList>
    </citation>
    <scope>NUCLEOTIDE SEQUENCE [LARGE SCALE GENOMIC DNA]</scope>
</reference>
<evidence type="ECO:0008006" key="3">
    <source>
        <dbReference type="Google" id="ProtNLM"/>
    </source>
</evidence>
<dbReference type="NCBIfam" id="NF045672">
    <property type="entry name" value="MCP_gp7_epsi_15"/>
    <property type="match status" value="1"/>
</dbReference>
<dbReference type="AlphaFoldDB" id="A0A0G1EB07"/>
<dbReference type="InterPro" id="IPR048813">
    <property type="entry name" value="GP7-like"/>
</dbReference>
<gene>
    <name evidence="1" type="ORF">UV42_C0019G0002</name>
</gene>
<evidence type="ECO:0000313" key="2">
    <source>
        <dbReference type="Proteomes" id="UP000033867"/>
    </source>
</evidence>
<accession>A0A0G1EB07</accession>
<dbReference type="SUPFAM" id="SSF56563">
    <property type="entry name" value="Major capsid protein gp5"/>
    <property type="match status" value="1"/>
</dbReference>
<dbReference type="Proteomes" id="UP000033867">
    <property type="component" value="Unassembled WGS sequence"/>
</dbReference>